<gene>
    <name evidence="5" type="ORF">GWI33_010957</name>
</gene>
<dbReference type="Proteomes" id="UP000625711">
    <property type="component" value="Unassembled WGS sequence"/>
</dbReference>
<keyword evidence="2" id="KW-0560">Oxidoreductase</keyword>
<dbReference type="Gene3D" id="3.20.20.70">
    <property type="entry name" value="Aldolase class I"/>
    <property type="match status" value="2"/>
</dbReference>
<dbReference type="GO" id="GO:0016491">
    <property type="term" value="F:oxidoreductase activity"/>
    <property type="evidence" value="ECO:0007669"/>
    <property type="project" value="UniProtKB-KW"/>
</dbReference>
<name>A0A834I7T7_RHYFE</name>
<evidence type="ECO:0000256" key="1">
    <source>
        <dbReference type="ARBA" id="ARBA00001917"/>
    </source>
</evidence>
<keyword evidence="6" id="KW-1185">Reference proteome</keyword>
<reference evidence="5" key="1">
    <citation type="submission" date="2020-08" db="EMBL/GenBank/DDBJ databases">
        <title>Genome sequencing and assembly of the red palm weevil Rhynchophorus ferrugineus.</title>
        <authorList>
            <person name="Dias G.B."/>
            <person name="Bergman C.M."/>
            <person name="Manee M."/>
        </authorList>
    </citation>
    <scope>NUCLEOTIDE SEQUENCE</scope>
    <source>
        <strain evidence="5">AA-2017</strain>
        <tissue evidence="5">Whole larva</tissue>
    </source>
</reference>
<dbReference type="Pfam" id="PF01070">
    <property type="entry name" value="FMN_dh"/>
    <property type="match status" value="2"/>
</dbReference>
<dbReference type="OrthoDB" id="25826at2759"/>
<dbReference type="InterPro" id="IPR037396">
    <property type="entry name" value="FMN_HAD"/>
</dbReference>
<feature type="domain" description="FMN hydroxy acid dehydrogenase" evidence="4">
    <location>
        <begin position="1"/>
        <end position="193"/>
    </location>
</feature>
<evidence type="ECO:0000256" key="2">
    <source>
        <dbReference type="ARBA" id="ARBA00023002"/>
    </source>
</evidence>
<dbReference type="InterPro" id="IPR013785">
    <property type="entry name" value="Aldolase_TIM"/>
</dbReference>
<dbReference type="PANTHER" id="PTHR10578:SF143">
    <property type="entry name" value="FMN-DEPENDENT ALPHA-HYDROXY ACID DEHYDROGENASE PB1A11.03"/>
    <property type="match status" value="1"/>
</dbReference>
<evidence type="ECO:0000259" key="4">
    <source>
        <dbReference type="PROSITE" id="PS51349"/>
    </source>
</evidence>
<evidence type="ECO:0000256" key="3">
    <source>
        <dbReference type="ARBA" id="ARBA00024042"/>
    </source>
</evidence>
<protein>
    <recommendedName>
        <fullName evidence="4">FMN hydroxy acid dehydrogenase domain-containing protein</fullName>
    </recommendedName>
</protein>
<accession>A0A834I7T7</accession>
<proteinExistence type="inferred from homology"/>
<sequence>RDRERKLDFKIPDNLAHPHLRSIPQPQVSPTDSTIFQGLMKIAPTWEDIVWIKHNTALPVILKGVLHPQDAKKAIDIGVDGLIISNHGGRILDTTISPLHALQMIRKITPTKDYPLLVDGGIRRGTDVFKAIALGANAVLIGRPYIYGLSVAGALGVAHVIRTLREEFEVTMALMGTATLQDINKRKLDFKIPDNLAHPHLRSIPQPQVSPTDSTIFQGLMKIAPTWEDIVWIKHNTALPVILKGVLHPQDAKKAIDIGVDGLIISNHGGRILDTTISPLHALQMIRKITPTKDYPLLVDGGIRRGTDVFKAIALGANAVLIGRPYIYGLSVAGALGVAHVIRTLREEFEVTMALMGTATLQDINSDYIFQK</sequence>
<comment type="cofactor">
    <cofactor evidence="1">
        <name>FMN</name>
        <dbReference type="ChEBI" id="CHEBI:58210"/>
    </cofactor>
</comment>
<dbReference type="InterPro" id="IPR012133">
    <property type="entry name" value="Alpha-hydoxy_acid_DH_FMN"/>
</dbReference>
<dbReference type="SUPFAM" id="SSF51395">
    <property type="entry name" value="FMN-linked oxidoreductases"/>
    <property type="match status" value="2"/>
</dbReference>
<dbReference type="GO" id="GO:0010181">
    <property type="term" value="F:FMN binding"/>
    <property type="evidence" value="ECO:0007669"/>
    <property type="project" value="InterPro"/>
</dbReference>
<comment type="similarity">
    <text evidence="3">Belongs to the FMN-dependent alpha-hydroxy acid dehydrogenase family.</text>
</comment>
<dbReference type="CDD" id="cd02809">
    <property type="entry name" value="alpha_hydroxyacid_oxid_FMN"/>
    <property type="match status" value="1"/>
</dbReference>
<dbReference type="InterPro" id="IPR000262">
    <property type="entry name" value="FMN-dep_DH"/>
</dbReference>
<organism evidence="5 6">
    <name type="scientific">Rhynchophorus ferrugineus</name>
    <name type="common">Red palm weevil</name>
    <name type="synonym">Curculio ferrugineus</name>
    <dbReference type="NCBI Taxonomy" id="354439"/>
    <lineage>
        <taxon>Eukaryota</taxon>
        <taxon>Metazoa</taxon>
        <taxon>Ecdysozoa</taxon>
        <taxon>Arthropoda</taxon>
        <taxon>Hexapoda</taxon>
        <taxon>Insecta</taxon>
        <taxon>Pterygota</taxon>
        <taxon>Neoptera</taxon>
        <taxon>Endopterygota</taxon>
        <taxon>Coleoptera</taxon>
        <taxon>Polyphaga</taxon>
        <taxon>Cucujiformia</taxon>
        <taxon>Curculionidae</taxon>
        <taxon>Dryophthorinae</taxon>
        <taxon>Rhynchophorus</taxon>
    </lineage>
</organism>
<dbReference type="PROSITE" id="PS51349">
    <property type="entry name" value="FMN_HYDROXY_ACID_DH_2"/>
    <property type="match status" value="2"/>
</dbReference>
<comment type="caution">
    <text evidence="5">The sequence shown here is derived from an EMBL/GenBank/DDBJ whole genome shotgun (WGS) entry which is preliminary data.</text>
</comment>
<evidence type="ECO:0000313" key="6">
    <source>
        <dbReference type="Proteomes" id="UP000625711"/>
    </source>
</evidence>
<feature type="domain" description="FMN hydroxy acid dehydrogenase" evidence="4">
    <location>
        <begin position="201"/>
        <end position="372"/>
    </location>
</feature>
<dbReference type="EMBL" id="JAACXV010008491">
    <property type="protein sequence ID" value="KAF7276065.1"/>
    <property type="molecule type" value="Genomic_DNA"/>
</dbReference>
<dbReference type="PANTHER" id="PTHR10578">
    <property type="entry name" value="S -2-HYDROXY-ACID OXIDASE-RELATED"/>
    <property type="match status" value="1"/>
</dbReference>
<feature type="non-terminal residue" evidence="5">
    <location>
        <position position="372"/>
    </location>
</feature>
<dbReference type="AlphaFoldDB" id="A0A834I7T7"/>
<evidence type="ECO:0000313" key="5">
    <source>
        <dbReference type="EMBL" id="KAF7276065.1"/>
    </source>
</evidence>